<protein>
    <recommendedName>
        <fullName evidence="2">HTH CENPB-type domain-containing protein</fullName>
    </recommendedName>
</protein>
<evidence type="ECO:0000313" key="4">
    <source>
        <dbReference type="Proteomes" id="UP000001745"/>
    </source>
</evidence>
<dbReference type="STRING" id="441959.B8M3K9"/>
<dbReference type="GO" id="GO:0003677">
    <property type="term" value="F:DNA binding"/>
    <property type="evidence" value="ECO:0007669"/>
    <property type="project" value="UniProtKB-KW"/>
</dbReference>
<feature type="domain" description="HTH CENPB-type" evidence="2">
    <location>
        <begin position="49"/>
        <end position="118"/>
    </location>
</feature>
<evidence type="ECO:0000313" key="3">
    <source>
        <dbReference type="EMBL" id="EED22381.1"/>
    </source>
</evidence>
<dbReference type="EMBL" id="EQ962653">
    <property type="protein sequence ID" value="EED22381.1"/>
    <property type="molecule type" value="Genomic_DNA"/>
</dbReference>
<keyword evidence="4" id="KW-1185">Reference proteome</keyword>
<accession>B8M3K9</accession>
<dbReference type="OrthoDB" id="4207519at2759"/>
<reference evidence="4" key="1">
    <citation type="journal article" date="2015" name="Genome Announc.">
        <title>Genome sequence of the AIDS-associated pathogen Penicillium marneffei (ATCC18224) and its near taxonomic relative Talaromyces stipitatus (ATCC10500).</title>
        <authorList>
            <person name="Nierman W.C."/>
            <person name="Fedorova-Abrams N.D."/>
            <person name="Andrianopoulos A."/>
        </authorList>
    </citation>
    <scope>NUCLEOTIDE SEQUENCE [LARGE SCALE GENOMIC DNA]</scope>
    <source>
        <strain evidence="4">ATCC 10500 / CBS 375.48 / QM 6759 / NRRL 1006</strain>
    </source>
</reference>
<dbReference type="InterPro" id="IPR006600">
    <property type="entry name" value="HTH_CenpB_DNA-bd_dom"/>
</dbReference>
<keyword evidence="1" id="KW-0238">DNA-binding</keyword>
<dbReference type="VEuPathDB" id="FungiDB:TSTA_096300"/>
<dbReference type="SMART" id="SM00674">
    <property type="entry name" value="CENPB"/>
    <property type="match status" value="1"/>
</dbReference>
<dbReference type="Proteomes" id="UP000001745">
    <property type="component" value="Unassembled WGS sequence"/>
</dbReference>
<proteinExistence type="predicted"/>
<dbReference type="eggNOG" id="ENOG502T1TP">
    <property type="taxonomic scope" value="Eukaryota"/>
</dbReference>
<organism evidence="3 4">
    <name type="scientific">Talaromyces stipitatus (strain ATCC 10500 / CBS 375.48 / QM 6759 / NRRL 1006)</name>
    <name type="common">Penicillium stipitatum</name>
    <dbReference type="NCBI Taxonomy" id="441959"/>
    <lineage>
        <taxon>Eukaryota</taxon>
        <taxon>Fungi</taxon>
        <taxon>Dikarya</taxon>
        <taxon>Ascomycota</taxon>
        <taxon>Pezizomycotina</taxon>
        <taxon>Eurotiomycetes</taxon>
        <taxon>Eurotiomycetidae</taxon>
        <taxon>Eurotiales</taxon>
        <taxon>Trichocomaceae</taxon>
        <taxon>Talaromyces</taxon>
        <taxon>Talaromyces sect. Talaromyces</taxon>
    </lineage>
</organism>
<dbReference type="GeneID" id="8103473"/>
<evidence type="ECO:0000256" key="1">
    <source>
        <dbReference type="ARBA" id="ARBA00023125"/>
    </source>
</evidence>
<sequence>MPPIRTGRTQNSSNQEGRNLIYSSSCTDIYDVPFTTLQRRLTGTQYRGEKRANGHILTQYEEESLLKWILDLDKRGLPPRPSLVQDMADLLLSQHGSKHVSEKWVYRFVDRHPEVKLRFSRRYNYERAKCEDIKIIQEHFNRVREVIQEYGILSEDIYNFDETGFAMGLCATAKVITGSDRYARPNLLQPGNREWVTAIEAVNSTGWALPSYMIFKATTIISKAGLRLFHKIGDLILVKMAGQQMRLEYDGFKNTLSLIQQAVRRGDTGCLFLMAMEAI</sequence>
<evidence type="ECO:0000259" key="2">
    <source>
        <dbReference type="PROSITE" id="PS51253"/>
    </source>
</evidence>
<dbReference type="RefSeq" id="XP_002479344.1">
    <property type="nucleotide sequence ID" value="XM_002479299.1"/>
</dbReference>
<gene>
    <name evidence="3" type="ORF">TSTA_096300</name>
</gene>
<dbReference type="AlphaFoldDB" id="B8M3K9"/>
<dbReference type="Pfam" id="PF03221">
    <property type="entry name" value="HTH_Tnp_Tc5"/>
    <property type="match status" value="1"/>
</dbReference>
<dbReference type="PhylomeDB" id="B8M3K9"/>
<name>B8M3K9_TALSN</name>
<dbReference type="PROSITE" id="PS51253">
    <property type="entry name" value="HTH_CENPB"/>
    <property type="match status" value="1"/>
</dbReference>
<dbReference type="InParanoid" id="B8M3K9"/>
<dbReference type="HOGENOM" id="CLU_013929_8_1_1"/>